<evidence type="ECO:0000256" key="6">
    <source>
        <dbReference type="ARBA" id="ARBA00023157"/>
    </source>
</evidence>
<keyword evidence="5 7" id="KW-0732">Signal</keyword>
<dbReference type="GO" id="GO:0005576">
    <property type="term" value="C:extracellular region"/>
    <property type="evidence" value="ECO:0007669"/>
    <property type="project" value="UniProtKB-SubCell"/>
</dbReference>
<accession>A0AAV5JX93</accession>
<dbReference type="PANTHER" id="PTHR39112">
    <property type="entry name" value="PROTEIN RALF-LIKE 27-RELATED"/>
    <property type="match status" value="1"/>
</dbReference>
<feature type="chain" id="PRO_5043416827" evidence="7">
    <location>
        <begin position="21"/>
        <end position="110"/>
    </location>
</feature>
<name>A0AAV5JX93_9ROSI</name>
<sequence length="110" mass="11864">MRRRCLGMLSLAVIVILLIGEVPEAASTDGASINVTASIAEFIGDEEFLMGSEVNARLLQDGKQISFTYPSLKKPALCDGTKYASDPKCLGQINVDNRGCKLREQCRQGG</sequence>
<dbReference type="GO" id="GO:0005179">
    <property type="term" value="F:hormone activity"/>
    <property type="evidence" value="ECO:0007669"/>
    <property type="project" value="UniProtKB-KW"/>
</dbReference>
<dbReference type="InterPro" id="IPR008801">
    <property type="entry name" value="RALF"/>
</dbReference>
<dbReference type="GO" id="GO:0040008">
    <property type="term" value="P:regulation of growth"/>
    <property type="evidence" value="ECO:0007669"/>
    <property type="project" value="UniProtKB-ARBA"/>
</dbReference>
<evidence type="ECO:0000256" key="1">
    <source>
        <dbReference type="ARBA" id="ARBA00004613"/>
    </source>
</evidence>
<dbReference type="InterPro" id="IPR039252">
    <property type="entry name" value="RALFL27"/>
</dbReference>
<organism evidence="8 9">
    <name type="scientific">Rubroshorea leprosula</name>
    <dbReference type="NCBI Taxonomy" id="152421"/>
    <lineage>
        <taxon>Eukaryota</taxon>
        <taxon>Viridiplantae</taxon>
        <taxon>Streptophyta</taxon>
        <taxon>Embryophyta</taxon>
        <taxon>Tracheophyta</taxon>
        <taxon>Spermatophyta</taxon>
        <taxon>Magnoliopsida</taxon>
        <taxon>eudicotyledons</taxon>
        <taxon>Gunneridae</taxon>
        <taxon>Pentapetalae</taxon>
        <taxon>rosids</taxon>
        <taxon>malvids</taxon>
        <taxon>Malvales</taxon>
        <taxon>Dipterocarpaceae</taxon>
        <taxon>Rubroshorea</taxon>
    </lineage>
</organism>
<feature type="signal peptide" evidence="7">
    <location>
        <begin position="1"/>
        <end position="20"/>
    </location>
</feature>
<evidence type="ECO:0000256" key="4">
    <source>
        <dbReference type="ARBA" id="ARBA00022702"/>
    </source>
</evidence>
<comment type="similarity">
    <text evidence="2">Belongs to the plant rapid alkalinization factor (RALF) family.</text>
</comment>
<dbReference type="Pfam" id="PF05498">
    <property type="entry name" value="RALF"/>
    <property type="match status" value="1"/>
</dbReference>
<evidence type="ECO:0000256" key="2">
    <source>
        <dbReference type="ARBA" id="ARBA00009178"/>
    </source>
</evidence>
<dbReference type="AlphaFoldDB" id="A0AAV5JX93"/>
<keyword evidence="6" id="KW-1015">Disulfide bond</keyword>
<evidence type="ECO:0000313" key="8">
    <source>
        <dbReference type="EMBL" id="GKV16996.1"/>
    </source>
</evidence>
<evidence type="ECO:0000313" key="9">
    <source>
        <dbReference type="Proteomes" id="UP001054252"/>
    </source>
</evidence>
<comment type="subcellular location">
    <subcellularLocation>
        <location evidence="1">Secreted</location>
    </subcellularLocation>
</comment>
<proteinExistence type="inferred from homology"/>
<evidence type="ECO:0000256" key="5">
    <source>
        <dbReference type="ARBA" id="ARBA00022729"/>
    </source>
</evidence>
<evidence type="ECO:0000256" key="7">
    <source>
        <dbReference type="SAM" id="SignalP"/>
    </source>
</evidence>
<dbReference type="Proteomes" id="UP001054252">
    <property type="component" value="Unassembled WGS sequence"/>
</dbReference>
<reference evidence="8 9" key="1">
    <citation type="journal article" date="2021" name="Commun. Biol.">
        <title>The genome of Shorea leprosula (Dipterocarpaceae) highlights the ecological relevance of drought in aseasonal tropical rainforests.</title>
        <authorList>
            <person name="Ng K.K.S."/>
            <person name="Kobayashi M.J."/>
            <person name="Fawcett J.A."/>
            <person name="Hatakeyama M."/>
            <person name="Paape T."/>
            <person name="Ng C.H."/>
            <person name="Ang C.C."/>
            <person name="Tnah L.H."/>
            <person name="Lee C.T."/>
            <person name="Nishiyama T."/>
            <person name="Sese J."/>
            <person name="O'Brien M.J."/>
            <person name="Copetti D."/>
            <person name="Mohd Noor M.I."/>
            <person name="Ong R.C."/>
            <person name="Putra M."/>
            <person name="Sireger I.Z."/>
            <person name="Indrioko S."/>
            <person name="Kosugi Y."/>
            <person name="Izuno A."/>
            <person name="Isagi Y."/>
            <person name="Lee S.L."/>
            <person name="Shimizu K.K."/>
        </authorList>
    </citation>
    <scope>NUCLEOTIDE SEQUENCE [LARGE SCALE GENOMIC DNA]</scope>
    <source>
        <strain evidence="8">214</strain>
    </source>
</reference>
<protein>
    <submittedName>
        <fullName evidence="8">Uncharacterized protein</fullName>
    </submittedName>
</protein>
<keyword evidence="3" id="KW-0964">Secreted</keyword>
<dbReference type="EMBL" id="BPVZ01000046">
    <property type="protein sequence ID" value="GKV16996.1"/>
    <property type="molecule type" value="Genomic_DNA"/>
</dbReference>
<keyword evidence="9" id="KW-1185">Reference proteome</keyword>
<evidence type="ECO:0000256" key="3">
    <source>
        <dbReference type="ARBA" id="ARBA00022525"/>
    </source>
</evidence>
<dbReference type="PANTHER" id="PTHR39112:SF1">
    <property type="entry name" value="PROTEIN RALF-LIKE 27"/>
    <property type="match status" value="1"/>
</dbReference>
<comment type="caution">
    <text evidence="8">The sequence shown here is derived from an EMBL/GenBank/DDBJ whole genome shotgun (WGS) entry which is preliminary data.</text>
</comment>
<gene>
    <name evidence="8" type="ORF">SLEP1_g27556</name>
</gene>
<keyword evidence="4" id="KW-0372">Hormone</keyword>